<protein>
    <recommendedName>
        <fullName evidence="4">Maf-like protein</fullName>
    </recommendedName>
</protein>
<sequence>MAMEQQSCAQESSTFQQFLQGKPRIILGSASSSRRGIMDELAQQYSFMYEVATADIDEQAIGCRQGDWEELVLLLAKAKASAIIAKLTAAAGCQPPQGFLITCDQVVVCNKTVLEKPTSAEQARAFIRGYSTAPASTVGSVVVTNLSTGQQCEGVDTATITFHTIPDDVTEQLIKEGNVFYCAGGLMVEHPLVSPLIKDRQGSLDSIMGLSKRLVIQLLPAATDVDS</sequence>
<dbReference type="Gene3D" id="3.90.950.10">
    <property type="match status" value="1"/>
</dbReference>
<dbReference type="AlphaFoldDB" id="A0AAW1QQN3"/>
<evidence type="ECO:0000313" key="3">
    <source>
        <dbReference type="Proteomes" id="UP001489004"/>
    </source>
</evidence>
<dbReference type="PANTHER" id="PTHR43213">
    <property type="entry name" value="BIFUNCTIONAL DTTP/UTP PYROPHOSPHATASE/METHYLTRANSFERASE PROTEIN-RELATED"/>
    <property type="match status" value="1"/>
</dbReference>
<reference evidence="2 3" key="1">
    <citation type="journal article" date="2024" name="Nat. Commun.">
        <title>Phylogenomics reveals the evolutionary origins of lichenization in chlorophyte algae.</title>
        <authorList>
            <person name="Puginier C."/>
            <person name="Libourel C."/>
            <person name="Otte J."/>
            <person name="Skaloud P."/>
            <person name="Haon M."/>
            <person name="Grisel S."/>
            <person name="Petersen M."/>
            <person name="Berrin J.G."/>
            <person name="Delaux P.M."/>
            <person name="Dal Grande F."/>
            <person name="Keller J."/>
        </authorList>
    </citation>
    <scope>NUCLEOTIDE SEQUENCE [LARGE SCALE GENOMIC DNA]</scope>
    <source>
        <strain evidence="2 3">SAG 2043</strain>
    </source>
</reference>
<dbReference type="Proteomes" id="UP001489004">
    <property type="component" value="Unassembled WGS sequence"/>
</dbReference>
<dbReference type="PANTHER" id="PTHR43213:SF4">
    <property type="entry name" value="7-METHYL-GTP PYROPHOSPHATASE"/>
    <property type="match status" value="1"/>
</dbReference>
<dbReference type="InterPro" id="IPR029001">
    <property type="entry name" value="ITPase-like_fam"/>
</dbReference>
<proteinExistence type="inferred from homology"/>
<dbReference type="SUPFAM" id="SSF52972">
    <property type="entry name" value="ITPase-like"/>
    <property type="match status" value="1"/>
</dbReference>
<dbReference type="PIRSF" id="PIRSF006305">
    <property type="entry name" value="Maf"/>
    <property type="match status" value="1"/>
</dbReference>
<dbReference type="InterPro" id="IPR003697">
    <property type="entry name" value="Maf-like"/>
</dbReference>
<dbReference type="HAMAP" id="MF_00528">
    <property type="entry name" value="Maf"/>
    <property type="match status" value="1"/>
</dbReference>
<evidence type="ECO:0008006" key="4">
    <source>
        <dbReference type="Google" id="ProtNLM"/>
    </source>
</evidence>
<comment type="caution">
    <text evidence="2">The sequence shown here is derived from an EMBL/GenBank/DDBJ whole genome shotgun (WGS) entry which is preliminary data.</text>
</comment>
<organism evidence="2 3">
    <name type="scientific">[Myrmecia] bisecta</name>
    <dbReference type="NCBI Taxonomy" id="41462"/>
    <lineage>
        <taxon>Eukaryota</taxon>
        <taxon>Viridiplantae</taxon>
        <taxon>Chlorophyta</taxon>
        <taxon>core chlorophytes</taxon>
        <taxon>Trebouxiophyceae</taxon>
        <taxon>Trebouxiales</taxon>
        <taxon>Trebouxiaceae</taxon>
        <taxon>Myrmecia</taxon>
    </lineage>
</organism>
<accession>A0AAW1QQN3</accession>
<dbReference type="GO" id="GO:0047429">
    <property type="term" value="F:nucleoside triphosphate diphosphatase activity"/>
    <property type="evidence" value="ECO:0007669"/>
    <property type="project" value="InterPro"/>
</dbReference>
<gene>
    <name evidence="2" type="ORF">WJX72_003339</name>
</gene>
<dbReference type="Pfam" id="PF02545">
    <property type="entry name" value="Maf"/>
    <property type="match status" value="1"/>
</dbReference>
<evidence type="ECO:0000313" key="2">
    <source>
        <dbReference type="EMBL" id="KAK9823513.1"/>
    </source>
</evidence>
<evidence type="ECO:0000256" key="1">
    <source>
        <dbReference type="ARBA" id="ARBA00022801"/>
    </source>
</evidence>
<keyword evidence="1" id="KW-0378">Hydrolase</keyword>
<name>A0AAW1QQN3_9CHLO</name>
<dbReference type="EMBL" id="JALJOR010000002">
    <property type="protein sequence ID" value="KAK9823513.1"/>
    <property type="molecule type" value="Genomic_DNA"/>
</dbReference>
<dbReference type="FunFam" id="3.90.950.10:FF:000008">
    <property type="entry name" value="Maf-like protein, expressed"/>
    <property type="match status" value="1"/>
</dbReference>
<keyword evidence="3" id="KW-1185">Reference proteome</keyword>